<proteinExistence type="inferred from homology"/>
<comment type="subcellular location">
    <subcellularLocation>
        <location evidence="6">Cytoplasm</location>
    </subcellularLocation>
</comment>
<keyword evidence="9" id="KW-1185">Reference proteome</keyword>
<dbReference type="Proteomes" id="UP001446205">
    <property type="component" value="Unassembled WGS sequence"/>
</dbReference>
<evidence type="ECO:0000256" key="5">
    <source>
        <dbReference type="ARBA" id="ARBA00022839"/>
    </source>
</evidence>
<keyword evidence="2 6" id="KW-0819">tRNA processing</keyword>
<dbReference type="InterPro" id="IPR051086">
    <property type="entry name" value="RNase_D-like"/>
</dbReference>
<dbReference type="PANTHER" id="PTHR47649">
    <property type="entry name" value="RIBONUCLEASE D"/>
    <property type="match status" value="1"/>
</dbReference>
<comment type="function">
    <text evidence="6">Exonuclease involved in the 3' processing of various precursor tRNAs. Initiates hydrolysis at the 3'-terminus of an RNA molecule and releases 5'-mononucleotides.</text>
</comment>
<dbReference type="CDD" id="cd06142">
    <property type="entry name" value="RNaseD_exo"/>
    <property type="match status" value="1"/>
</dbReference>
<keyword evidence="5 6" id="KW-0269">Exonuclease</keyword>
<dbReference type="Pfam" id="PF00570">
    <property type="entry name" value="HRDC"/>
    <property type="match status" value="1"/>
</dbReference>
<dbReference type="InterPro" id="IPR002121">
    <property type="entry name" value="HRDC_dom"/>
</dbReference>
<comment type="similarity">
    <text evidence="6">Belongs to the RNase D family.</text>
</comment>
<name>A0ABU9DCG8_9PROT</name>
<dbReference type="HAMAP" id="MF_01899">
    <property type="entry name" value="RNase_D"/>
    <property type="match status" value="1"/>
</dbReference>
<dbReference type="PROSITE" id="PS50967">
    <property type="entry name" value="HRDC"/>
    <property type="match status" value="1"/>
</dbReference>
<dbReference type="PANTHER" id="PTHR47649:SF1">
    <property type="entry name" value="RIBONUCLEASE D"/>
    <property type="match status" value="1"/>
</dbReference>
<sequence>MLVTTPEALQSLCDTLRQGDYIAVDTEFMREKTYYAKLCLIQVANDEVVAAVDPLSMDLRPLWEVLADPRIVKVFHAARQDLEIILDLTGKLPAPVFDTQIAATVAGHEESVSYARLVEAITGEQLDKTLTRTDWSRRPLDEAQLRYAEDDVRYLRVVYKKLRDELKDTGRLSWVQEDFERLADPTLYQADVREIFRRIKKGQMLRPKQLAILRELAAWREETAMARNKPRKWIVDDDVLFEIARQAPASAEALGRIRGLHESQVREWGKALLAAVARGLEIPETERPVWREKRKLKPADMVLVDLLQALVRQRGLEQGVAAQLLAGRAELEALVANDPDAEVFQGWRGRLVGRELKRVLDGELSLRVVGGQLVTLEGAG</sequence>
<comment type="cofactor">
    <cofactor evidence="6">
        <name>a divalent metal cation</name>
        <dbReference type="ChEBI" id="CHEBI:60240"/>
    </cofactor>
</comment>
<dbReference type="Gene3D" id="3.30.420.10">
    <property type="entry name" value="Ribonuclease H-like superfamily/Ribonuclease H"/>
    <property type="match status" value="1"/>
</dbReference>
<evidence type="ECO:0000256" key="4">
    <source>
        <dbReference type="ARBA" id="ARBA00022801"/>
    </source>
</evidence>
<dbReference type="SMART" id="SM00341">
    <property type="entry name" value="HRDC"/>
    <property type="match status" value="1"/>
</dbReference>
<keyword evidence="1 6" id="KW-0963">Cytoplasm</keyword>
<dbReference type="InterPro" id="IPR006292">
    <property type="entry name" value="RNase_D"/>
</dbReference>
<dbReference type="SUPFAM" id="SSF53098">
    <property type="entry name" value="Ribonuclease H-like"/>
    <property type="match status" value="1"/>
</dbReference>
<dbReference type="InterPro" id="IPR044876">
    <property type="entry name" value="HRDC_dom_sf"/>
</dbReference>
<keyword evidence="3 6" id="KW-0540">Nuclease</keyword>
<evidence type="ECO:0000256" key="3">
    <source>
        <dbReference type="ARBA" id="ARBA00022722"/>
    </source>
</evidence>
<evidence type="ECO:0000256" key="6">
    <source>
        <dbReference type="HAMAP-Rule" id="MF_01899"/>
    </source>
</evidence>
<dbReference type="EMBL" id="JBBPCO010000012">
    <property type="protein sequence ID" value="MEK8090438.1"/>
    <property type="molecule type" value="Genomic_DNA"/>
</dbReference>
<dbReference type="InterPro" id="IPR036397">
    <property type="entry name" value="RNaseH_sf"/>
</dbReference>
<dbReference type="RefSeq" id="WP_341371494.1">
    <property type="nucleotide sequence ID" value="NZ_JBBPCO010000012.1"/>
</dbReference>
<evidence type="ECO:0000313" key="9">
    <source>
        <dbReference type="Proteomes" id="UP001446205"/>
    </source>
</evidence>
<dbReference type="InterPro" id="IPR002562">
    <property type="entry name" value="3'-5'_exonuclease_dom"/>
</dbReference>
<feature type="domain" description="HRDC" evidence="7">
    <location>
        <begin position="206"/>
        <end position="286"/>
    </location>
</feature>
<dbReference type="EC" id="3.1.13.5" evidence="6"/>
<dbReference type="InterPro" id="IPR012337">
    <property type="entry name" value="RNaseH-like_sf"/>
</dbReference>
<dbReference type="NCBIfam" id="TIGR01388">
    <property type="entry name" value="rnd"/>
    <property type="match status" value="1"/>
</dbReference>
<accession>A0ABU9DCG8</accession>
<evidence type="ECO:0000256" key="2">
    <source>
        <dbReference type="ARBA" id="ARBA00022694"/>
    </source>
</evidence>
<gene>
    <name evidence="6 8" type="primary">rnd</name>
    <name evidence="8" type="ORF">WOB96_11780</name>
</gene>
<dbReference type="Pfam" id="PF01612">
    <property type="entry name" value="DNA_pol_A_exo1"/>
    <property type="match status" value="1"/>
</dbReference>
<dbReference type="SUPFAM" id="SSF47819">
    <property type="entry name" value="HRDC-like"/>
    <property type="match status" value="2"/>
</dbReference>
<evidence type="ECO:0000256" key="1">
    <source>
        <dbReference type="ARBA" id="ARBA00022490"/>
    </source>
</evidence>
<comment type="catalytic activity">
    <reaction evidence="6">
        <text>Exonucleolytic cleavage that removes extra residues from the 3'-terminus of tRNA to produce 5'-mononucleotides.</text>
        <dbReference type="EC" id="3.1.13.5"/>
    </reaction>
</comment>
<evidence type="ECO:0000259" key="7">
    <source>
        <dbReference type="PROSITE" id="PS50967"/>
    </source>
</evidence>
<evidence type="ECO:0000313" key="8">
    <source>
        <dbReference type="EMBL" id="MEK8090438.1"/>
    </source>
</evidence>
<dbReference type="InterPro" id="IPR010997">
    <property type="entry name" value="HRDC-like_sf"/>
</dbReference>
<keyword evidence="4 6" id="KW-0378">Hydrolase</keyword>
<reference evidence="8 9" key="1">
    <citation type="submission" date="2024-04" db="EMBL/GenBank/DDBJ databases">
        <authorList>
            <person name="Abashina T."/>
            <person name="Shaikin A."/>
        </authorList>
    </citation>
    <scope>NUCLEOTIDE SEQUENCE [LARGE SCALE GENOMIC DNA]</scope>
    <source>
        <strain evidence="8 9">AAFK</strain>
    </source>
</reference>
<organism evidence="8 9">
    <name type="scientific">Thermithiobacillus plumbiphilus</name>
    <dbReference type="NCBI Taxonomy" id="1729899"/>
    <lineage>
        <taxon>Bacteria</taxon>
        <taxon>Pseudomonadati</taxon>
        <taxon>Pseudomonadota</taxon>
        <taxon>Acidithiobacillia</taxon>
        <taxon>Acidithiobacillales</taxon>
        <taxon>Thermithiobacillaceae</taxon>
        <taxon>Thermithiobacillus</taxon>
    </lineage>
</organism>
<dbReference type="GO" id="GO:0033890">
    <property type="term" value="F:ribonuclease D activity"/>
    <property type="evidence" value="ECO:0007669"/>
    <property type="project" value="UniProtKB-EC"/>
</dbReference>
<comment type="caution">
    <text evidence="8">The sequence shown here is derived from an EMBL/GenBank/DDBJ whole genome shotgun (WGS) entry which is preliminary data.</text>
</comment>
<dbReference type="Gene3D" id="1.10.150.80">
    <property type="entry name" value="HRDC domain"/>
    <property type="match status" value="1"/>
</dbReference>
<dbReference type="SMART" id="SM00474">
    <property type="entry name" value="35EXOc"/>
    <property type="match status" value="1"/>
</dbReference>
<protein>
    <recommendedName>
        <fullName evidence="6">Ribonuclease D</fullName>
        <shortName evidence="6">RNase D</shortName>
        <ecNumber evidence="6">3.1.13.5</ecNumber>
    </recommendedName>
</protein>